<keyword evidence="3" id="KW-1185">Reference proteome</keyword>
<feature type="region of interest" description="Disordered" evidence="1">
    <location>
        <begin position="190"/>
        <end position="256"/>
    </location>
</feature>
<feature type="compositionally biased region" description="Basic residues" evidence="1">
    <location>
        <begin position="194"/>
        <end position="203"/>
    </location>
</feature>
<feature type="compositionally biased region" description="Low complexity" evidence="1">
    <location>
        <begin position="217"/>
        <end position="251"/>
    </location>
</feature>
<dbReference type="AlphaFoldDB" id="A0A182MZB0"/>
<reference evidence="2" key="2">
    <citation type="submission" date="2020-05" db="UniProtKB">
        <authorList>
            <consortium name="EnsemblMetazoa"/>
        </authorList>
    </citation>
    <scope>IDENTIFICATION</scope>
    <source>
        <strain evidence="2">WRAIR2</strain>
    </source>
</reference>
<accession>A0A182MZB0</accession>
<dbReference type="EnsemblMetazoa" id="ADIR000715-RA">
    <property type="protein sequence ID" value="ADIR000715-PA"/>
    <property type="gene ID" value="ADIR000715"/>
</dbReference>
<dbReference type="Proteomes" id="UP000075884">
    <property type="component" value="Unassembled WGS sequence"/>
</dbReference>
<dbReference type="VEuPathDB" id="VectorBase:ADIR000715"/>
<evidence type="ECO:0000256" key="1">
    <source>
        <dbReference type="SAM" id="MobiDB-lite"/>
    </source>
</evidence>
<name>A0A182MZB0_9DIPT</name>
<evidence type="ECO:0000313" key="2">
    <source>
        <dbReference type="EnsemblMetazoa" id="ADIR000715-PA"/>
    </source>
</evidence>
<protein>
    <submittedName>
        <fullName evidence="2">Uncharacterized protein</fullName>
    </submittedName>
</protein>
<organism evidence="2 3">
    <name type="scientific">Anopheles dirus</name>
    <dbReference type="NCBI Taxonomy" id="7168"/>
    <lineage>
        <taxon>Eukaryota</taxon>
        <taxon>Metazoa</taxon>
        <taxon>Ecdysozoa</taxon>
        <taxon>Arthropoda</taxon>
        <taxon>Hexapoda</taxon>
        <taxon>Insecta</taxon>
        <taxon>Pterygota</taxon>
        <taxon>Neoptera</taxon>
        <taxon>Endopterygota</taxon>
        <taxon>Diptera</taxon>
        <taxon>Nematocera</taxon>
        <taxon>Culicoidea</taxon>
        <taxon>Culicidae</taxon>
        <taxon>Anophelinae</taxon>
        <taxon>Anopheles</taxon>
    </lineage>
</organism>
<evidence type="ECO:0000313" key="3">
    <source>
        <dbReference type="Proteomes" id="UP000075884"/>
    </source>
</evidence>
<feature type="region of interest" description="Disordered" evidence="1">
    <location>
        <begin position="275"/>
        <end position="300"/>
    </location>
</feature>
<reference evidence="3" key="1">
    <citation type="submission" date="2013-03" db="EMBL/GenBank/DDBJ databases">
        <title>The Genome Sequence of Anopheles dirus WRAIR2.</title>
        <authorList>
            <consortium name="The Broad Institute Genomics Platform"/>
            <person name="Neafsey D.E."/>
            <person name="Walton C."/>
            <person name="Walker B."/>
            <person name="Young S.K."/>
            <person name="Zeng Q."/>
            <person name="Gargeya S."/>
            <person name="Fitzgerald M."/>
            <person name="Haas B."/>
            <person name="Abouelleil A."/>
            <person name="Allen A.W."/>
            <person name="Alvarado L."/>
            <person name="Arachchi H.M."/>
            <person name="Berlin A.M."/>
            <person name="Chapman S.B."/>
            <person name="Gainer-Dewar J."/>
            <person name="Goldberg J."/>
            <person name="Griggs A."/>
            <person name="Gujja S."/>
            <person name="Hansen M."/>
            <person name="Howarth C."/>
            <person name="Imamovic A."/>
            <person name="Ireland A."/>
            <person name="Larimer J."/>
            <person name="McCowan C."/>
            <person name="Murphy C."/>
            <person name="Pearson M."/>
            <person name="Poon T.W."/>
            <person name="Priest M."/>
            <person name="Roberts A."/>
            <person name="Saif S."/>
            <person name="Shea T."/>
            <person name="Sisk P."/>
            <person name="Sykes S."/>
            <person name="Wortman J."/>
            <person name="Nusbaum C."/>
            <person name="Birren B."/>
        </authorList>
    </citation>
    <scope>NUCLEOTIDE SEQUENCE [LARGE SCALE GENOMIC DNA]</scope>
    <source>
        <strain evidence="3">WRAIR2</strain>
    </source>
</reference>
<sequence length="300" mass="33849">MPLSVFSGRAVKFALLLFTFHAVGCAFSRVVARYLFCLNLSVFSCARVPKMDEKLLQFGQQLPTDNKFQAIYKLALLRKSEIESKTDDTEICRKCKIPWADGFFSFELIPRCKRSQRQIQALQARGELTKRQQSLVNYLCTRVGRTAKYTCQLCSYKTRVQLDGKLNLSKLVAPEEPSKATKAREEYEEWLKQQQKKRKRHGKSTAGLKIPKMGTENSSNSNTNTNTNTNNTNVTTSGQAKPAAKPTTNAPQSKFGKQFLPTDFRLIQQMLASNVAPNADAKPKQKPLGTQPVRLRFGRS</sequence>
<proteinExistence type="predicted"/>